<dbReference type="InterPro" id="IPR017853">
    <property type="entry name" value="GH"/>
</dbReference>
<evidence type="ECO:0000313" key="7">
    <source>
        <dbReference type="Proteomes" id="UP000198506"/>
    </source>
</evidence>
<dbReference type="InterPro" id="IPR013783">
    <property type="entry name" value="Ig-like_fold"/>
</dbReference>
<dbReference type="Proteomes" id="UP000198506">
    <property type="component" value="Unassembled WGS sequence"/>
</dbReference>
<dbReference type="AlphaFoldDB" id="A0AA94HNR6"/>
<dbReference type="InterPro" id="IPR013780">
    <property type="entry name" value="Glyco_hydro_b"/>
</dbReference>
<feature type="region of interest" description="Disordered" evidence="4">
    <location>
        <begin position="454"/>
        <end position="479"/>
    </location>
</feature>
<dbReference type="Gene3D" id="2.60.40.1180">
    <property type="entry name" value="Golgi alpha-mannosidase II"/>
    <property type="match status" value="1"/>
</dbReference>
<dbReference type="Pfam" id="PF00128">
    <property type="entry name" value="Alpha-amylase"/>
    <property type="match status" value="1"/>
</dbReference>
<name>A0AA94HNR6_9MICO</name>
<proteinExistence type="inferred from homology"/>
<dbReference type="PANTHER" id="PTHR43002">
    <property type="entry name" value="GLYCOGEN DEBRANCHING ENZYME"/>
    <property type="match status" value="1"/>
</dbReference>
<sequence>MQVQSLERARGLERIEGGQRLTVWSQHAERMELRLFDRHDPDWLLDAIPMQRQGDVFVVETDRLPAGTPYALGIDGPEGPGHAFDWTRNALPPHARGVVRTPHGQHRATVIDDAFDWGGVPRPEVPLDRQVIYEAHVKGLTKLSPHMPPELRGTYAGLAHPSTLRYLKELGVTTVQLLPVHLFVSEQRLIQQGRVNYWGYNTLSFFAPHGAYASRRAQFDGTGGVLREFKGMVRLLHEAGLQVALDVVYNHTSEEGLGGPPSSLRLIDNASYYRVHGDGSLIDWTGCGNTIDFSLPAAQDLVIDSLTYWHREMGVDGFRFDLAPVLGRGADGHFDAEHPLLQRILSEPELVEATMIAEPWDLGPDGWRTGSFPAGFSEWNDRFRDTVRDFWLSDLRAFRHGGAGSTGVGPLAHAVSGSAGLFHSRRGPLESVNLITAHDGFTLTDLVRYDRKHNEANGEDNRDGTDSNRSFNHGVEGRTEDVGVQLDRRRSMRNLLGTLLVSAGVPMLTMGDEFGRSQRGNNNAYCQDSALTWMRWDRKDWQESFLAQTKRLLQLRREHPALRPLWFGQSAQRVAGSSHLEWCNAAGEPMTIDDWDHSHERTMQMLAESTPLGEPYSRVLVIFHGSPRDTLVVTPQTDGATELELLWDSAADHHDDERIEPGARVPMTAMSMRVYAVHGLPTDGEPAATVMVLRTPPSPPALEEPAPGADEPGPPSADPPADQTLA</sequence>
<dbReference type="Gene3D" id="3.20.20.80">
    <property type="entry name" value="Glycosidases"/>
    <property type="match status" value="1"/>
</dbReference>
<feature type="region of interest" description="Disordered" evidence="4">
    <location>
        <begin position="692"/>
        <end position="726"/>
    </location>
</feature>
<reference evidence="6 7" key="1">
    <citation type="submission" date="2016-10" db="EMBL/GenBank/DDBJ databases">
        <authorList>
            <person name="Varghese N."/>
            <person name="Submissions S."/>
        </authorList>
    </citation>
    <scope>NUCLEOTIDE SEQUENCE [LARGE SCALE GENOMIC DNA]</scope>
    <source>
        <strain evidence="6 7">IAM 15147</strain>
    </source>
</reference>
<comment type="similarity">
    <text evidence="1">Belongs to the glycosyl hydrolase 13 family.</text>
</comment>
<dbReference type="SUPFAM" id="SSF51011">
    <property type="entry name" value="Glycosyl hydrolase domain"/>
    <property type="match status" value="1"/>
</dbReference>
<dbReference type="EMBL" id="FOZN01000003">
    <property type="protein sequence ID" value="SFS16089.1"/>
    <property type="molecule type" value="Genomic_DNA"/>
</dbReference>
<evidence type="ECO:0000256" key="4">
    <source>
        <dbReference type="SAM" id="MobiDB-lite"/>
    </source>
</evidence>
<feature type="compositionally biased region" description="Basic and acidic residues" evidence="4">
    <location>
        <begin position="454"/>
        <end position="466"/>
    </location>
</feature>
<keyword evidence="3" id="KW-0326">Glycosidase</keyword>
<evidence type="ECO:0000259" key="5">
    <source>
        <dbReference type="SMART" id="SM00642"/>
    </source>
</evidence>
<keyword evidence="7" id="KW-1185">Reference proteome</keyword>
<dbReference type="InterPro" id="IPR011837">
    <property type="entry name" value="Glycogen_debranch_GlgX"/>
</dbReference>
<dbReference type="GO" id="GO:0004135">
    <property type="term" value="F:amylo-alpha-1,6-glucosidase activity"/>
    <property type="evidence" value="ECO:0007669"/>
    <property type="project" value="InterPro"/>
</dbReference>
<dbReference type="NCBIfam" id="TIGR02100">
    <property type="entry name" value="glgX_debranch"/>
    <property type="match status" value="1"/>
</dbReference>
<dbReference type="GO" id="GO:0005980">
    <property type="term" value="P:glycogen catabolic process"/>
    <property type="evidence" value="ECO:0007669"/>
    <property type="project" value="InterPro"/>
</dbReference>
<evidence type="ECO:0000256" key="3">
    <source>
        <dbReference type="ARBA" id="ARBA00023295"/>
    </source>
</evidence>
<keyword evidence="2" id="KW-0378">Hydrolase</keyword>
<evidence type="ECO:0000256" key="1">
    <source>
        <dbReference type="ARBA" id="ARBA00008061"/>
    </source>
</evidence>
<dbReference type="SMART" id="SM00642">
    <property type="entry name" value="Aamy"/>
    <property type="match status" value="1"/>
</dbReference>
<organism evidence="6 7">
    <name type="scientific">Agrococcus baldri</name>
    <dbReference type="NCBI Taxonomy" id="153730"/>
    <lineage>
        <taxon>Bacteria</taxon>
        <taxon>Bacillati</taxon>
        <taxon>Actinomycetota</taxon>
        <taxon>Actinomycetes</taxon>
        <taxon>Micrococcales</taxon>
        <taxon>Microbacteriaceae</taxon>
        <taxon>Agrococcus</taxon>
    </lineage>
</organism>
<dbReference type="Pfam" id="PF02922">
    <property type="entry name" value="CBM_48"/>
    <property type="match status" value="1"/>
</dbReference>
<comment type="caution">
    <text evidence="6">The sequence shown here is derived from an EMBL/GenBank/DDBJ whole genome shotgun (WGS) entry which is preliminary data.</text>
</comment>
<dbReference type="SUPFAM" id="SSF51445">
    <property type="entry name" value="(Trans)glycosidases"/>
    <property type="match status" value="1"/>
</dbReference>
<evidence type="ECO:0000256" key="2">
    <source>
        <dbReference type="ARBA" id="ARBA00022801"/>
    </source>
</evidence>
<dbReference type="CDD" id="cd11326">
    <property type="entry name" value="AmyAc_Glg_debranch"/>
    <property type="match status" value="1"/>
</dbReference>
<feature type="domain" description="Glycosyl hydrolase family 13 catalytic" evidence="5">
    <location>
        <begin position="109"/>
        <end position="556"/>
    </location>
</feature>
<gene>
    <name evidence="6" type="ORF">SAMN04487783_2207</name>
</gene>
<dbReference type="InterPro" id="IPR006047">
    <property type="entry name" value="GH13_cat_dom"/>
</dbReference>
<evidence type="ECO:0000313" key="6">
    <source>
        <dbReference type="EMBL" id="SFS16089.1"/>
    </source>
</evidence>
<protein>
    <submittedName>
        <fullName evidence="6">Glycogen operon protein</fullName>
    </submittedName>
</protein>
<dbReference type="InterPro" id="IPR014756">
    <property type="entry name" value="Ig_E-set"/>
</dbReference>
<dbReference type="InterPro" id="IPR004193">
    <property type="entry name" value="Glyco_hydro_13_N"/>
</dbReference>
<accession>A0AA94HNR6</accession>
<dbReference type="SUPFAM" id="SSF81296">
    <property type="entry name" value="E set domains"/>
    <property type="match status" value="1"/>
</dbReference>
<dbReference type="Gene3D" id="2.60.40.10">
    <property type="entry name" value="Immunoglobulins"/>
    <property type="match status" value="1"/>
</dbReference>